<dbReference type="InterPro" id="IPR023173">
    <property type="entry name" value="NADPH_Cyt_P450_Rdtase_alpha"/>
</dbReference>
<protein>
    <recommendedName>
        <fullName evidence="3">assimilatory sulfite reductase (NADPH)</fullName>
        <ecNumber evidence="3">1.8.1.2</ecNumber>
    </recommendedName>
</protein>
<organism evidence="13 14">
    <name type="scientific">Leucobacter triazinivorans</name>
    <dbReference type="NCBI Taxonomy" id="1784719"/>
    <lineage>
        <taxon>Bacteria</taxon>
        <taxon>Bacillati</taxon>
        <taxon>Actinomycetota</taxon>
        <taxon>Actinomycetes</taxon>
        <taxon>Micrococcales</taxon>
        <taxon>Microbacteriaceae</taxon>
        <taxon>Leucobacter</taxon>
    </lineage>
</organism>
<dbReference type="InterPro" id="IPR017927">
    <property type="entry name" value="FAD-bd_FR_type"/>
</dbReference>
<dbReference type="Gene3D" id="3.40.50.360">
    <property type="match status" value="1"/>
</dbReference>
<dbReference type="SUPFAM" id="SSF52343">
    <property type="entry name" value="Ferredoxin reductase-like, C-terminal NADP-linked domain"/>
    <property type="match status" value="1"/>
</dbReference>
<keyword evidence="7" id="KW-0521">NADP</keyword>
<comment type="cofactor">
    <cofactor evidence="1">
        <name>FMN</name>
        <dbReference type="ChEBI" id="CHEBI:58210"/>
    </cofactor>
</comment>
<dbReference type="OrthoDB" id="7376058at2"/>
<evidence type="ECO:0000256" key="4">
    <source>
        <dbReference type="ARBA" id="ARBA00022630"/>
    </source>
</evidence>
<dbReference type="PANTHER" id="PTHR19384">
    <property type="entry name" value="NITRIC OXIDE SYNTHASE-RELATED"/>
    <property type="match status" value="1"/>
</dbReference>
<dbReference type="PANTHER" id="PTHR19384:SF128">
    <property type="entry name" value="NADPH OXIDOREDUCTASE A"/>
    <property type="match status" value="1"/>
</dbReference>
<keyword evidence="5" id="KW-0288">FMN</keyword>
<comment type="cofactor">
    <cofactor evidence="2">
        <name>FAD</name>
        <dbReference type="ChEBI" id="CHEBI:57692"/>
    </cofactor>
</comment>
<keyword evidence="9" id="KW-0028">Amino-acid biosynthesis</keyword>
<dbReference type="InterPro" id="IPR001433">
    <property type="entry name" value="OxRdtase_FAD/NAD-bd"/>
</dbReference>
<dbReference type="Gene3D" id="1.20.990.10">
    <property type="entry name" value="NADPH-cytochrome p450 Reductase, Chain A, domain 3"/>
    <property type="match status" value="1"/>
</dbReference>
<dbReference type="GO" id="GO:0019344">
    <property type="term" value="P:cysteine biosynthetic process"/>
    <property type="evidence" value="ECO:0007669"/>
    <property type="project" value="UniProtKB-KW"/>
</dbReference>
<evidence type="ECO:0000256" key="6">
    <source>
        <dbReference type="ARBA" id="ARBA00022827"/>
    </source>
</evidence>
<dbReference type="PRINTS" id="PR00371">
    <property type="entry name" value="FPNCR"/>
</dbReference>
<dbReference type="AlphaFoldDB" id="A0A4P6KDU6"/>
<dbReference type="Pfam" id="PF00175">
    <property type="entry name" value="NAD_binding_1"/>
    <property type="match status" value="1"/>
</dbReference>
<evidence type="ECO:0000256" key="8">
    <source>
        <dbReference type="ARBA" id="ARBA00023002"/>
    </source>
</evidence>
<evidence type="ECO:0000256" key="5">
    <source>
        <dbReference type="ARBA" id="ARBA00022643"/>
    </source>
</evidence>
<keyword evidence="4" id="KW-0285">Flavoprotein</keyword>
<dbReference type="KEGG" id="ltr:EVS81_04940"/>
<dbReference type="Pfam" id="PF00667">
    <property type="entry name" value="FAD_binding_1"/>
    <property type="match status" value="1"/>
</dbReference>
<evidence type="ECO:0000256" key="2">
    <source>
        <dbReference type="ARBA" id="ARBA00001974"/>
    </source>
</evidence>
<feature type="domain" description="Flavodoxin-like" evidence="11">
    <location>
        <begin position="9"/>
        <end position="147"/>
    </location>
</feature>
<sequence>MTELSQADLTILYGSQTGNAEFLAYNIHESAKKAGLQTELLTLNDALEGGNLSWQRLLIVTSTHDNGHMPDNADAFWQWLQSCGESQYADLPYAVLSIGDSMYDDFCKAGQDFDARLSALGGVRMQERIDCDVDYDMTSGAWVKKLLASIPEITAWSPLNSVEVDSEVASLFTSAPEEWHHAKLAGRRLLTGAGSQKRVLHFDIDLPDGFAYSAGDSIDIRPRNSEQLVEEWLRAFPAAETVRIGDEELPFSTALRERLELRLPHIGMINTLITSITSSEAADQIRNLLDAGDRHEIDAWLWGRDVLDVVNELGFGGTAAQKIVDTLRPLQSRSYSIASSPAINTSRLSLTVSSISYTREGRVHVGAGTSFLEGLPDGSEISIRRVVAHDFRLPTDESPVIMIGPGVGVAPFIGFLQELSTRDKANEAWLFFGDQHRESDWLYGDRLSEWQASGVLTKLSLAFSRDQMHKHYVQHEILSEAAELRKWIDRGAHIYICGDKNRMARDVENALLEVLAPPGESRDAGVAALEKLKQSGRYAKDVY</sequence>
<dbReference type="GO" id="GO:0010181">
    <property type="term" value="F:FMN binding"/>
    <property type="evidence" value="ECO:0007669"/>
    <property type="project" value="InterPro"/>
</dbReference>
<dbReference type="Gene3D" id="2.40.30.10">
    <property type="entry name" value="Translation factors"/>
    <property type="match status" value="1"/>
</dbReference>
<dbReference type="SUPFAM" id="SSF63380">
    <property type="entry name" value="Riboflavin synthase domain-like"/>
    <property type="match status" value="1"/>
</dbReference>
<evidence type="ECO:0000259" key="12">
    <source>
        <dbReference type="PROSITE" id="PS51384"/>
    </source>
</evidence>
<feature type="domain" description="FAD-binding FR-type" evidence="12">
    <location>
        <begin position="177"/>
        <end position="394"/>
    </location>
</feature>
<dbReference type="Proteomes" id="UP000289260">
    <property type="component" value="Chromosome"/>
</dbReference>
<dbReference type="RefSeq" id="WP_130109398.1">
    <property type="nucleotide sequence ID" value="NZ_CP035806.1"/>
</dbReference>
<dbReference type="PROSITE" id="PS51384">
    <property type="entry name" value="FAD_FR"/>
    <property type="match status" value="1"/>
</dbReference>
<dbReference type="EC" id="1.8.1.2" evidence="3"/>
<name>A0A4P6KDU6_9MICO</name>
<reference evidence="13 14" key="1">
    <citation type="submission" date="2019-02" db="EMBL/GenBank/DDBJ databases">
        <authorList>
            <person name="Sun L."/>
            <person name="Pan D."/>
            <person name="Wu X."/>
        </authorList>
    </citation>
    <scope>NUCLEOTIDE SEQUENCE [LARGE SCALE GENOMIC DNA]</scope>
    <source>
        <strain evidence="13 14">JW-1</strain>
    </source>
</reference>
<evidence type="ECO:0000256" key="9">
    <source>
        <dbReference type="ARBA" id="ARBA00023192"/>
    </source>
</evidence>
<keyword evidence="6" id="KW-0274">FAD</keyword>
<gene>
    <name evidence="13" type="ORF">EVS81_04940</name>
</gene>
<dbReference type="InterPro" id="IPR008254">
    <property type="entry name" value="Flavodoxin/NO_synth"/>
</dbReference>
<dbReference type="GO" id="GO:0004783">
    <property type="term" value="F:sulfite reductase (NADPH) activity"/>
    <property type="evidence" value="ECO:0007669"/>
    <property type="project" value="UniProtKB-EC"/>
</dbReference>
<dbReference type="InterPro" id="IPR001094">
    <property type="entry name" value="Flavdoxin-like"/>
</dbReference>
<dbReference type="InterPro" id="IPR029039">
    <property type="entry name" value="Flavoprotein-like_sf"/>
</dbReference>
<evidence type="ECO:0000256" key="3">
    <source>
        <dbReference type="ARBA" id="ARBA00012604"/>
    </source>
</evidence>
<dbReference type="PRINTS" id="PR00369">
    <property type="entry name" value="FLAVODOXIN"/>
</dbReference>
<dbReference type="EMBL" id="CP035806">
    <property type="protein sequence ID" value="QBE48260.1"/>
    <property type="molecule type" value="Genomic_DNA"/>
</dbReference>
<dbReference type="SUPFAM" id="SSF52218">
    <property type="entry name" value="Flavoproteins"/>
    <property type="match status" value="1"/>
</dbReference>
<proteinExistence type="predicted"/>
<evidence type="ECO:0000313" key="14">
    <source>
        <dbReference type="Proteomes" id="UP000289260"/>
    </source>
</evidence>
<keyword evidence="9" id="KW-0198">Cysteine biosynthesis</keyword>
<dbReference type="FunFam" id="3.40.50.80:FF:000001">
    <property type="entry name" value="NADPH--cytochrome P450 reductase 1"/>
    <property type="match status" value="1"/>
</dbReference>
<dbReference type="InterPro" id="IPR003097">
    <property type="entry name" value="CysJ-like_FAD-binding"/>
</dbReference>
<dbReference type="InterPro" id="IPR017938">
    <property type="entry name" value="Riboflavin_synthase-like_b-brl"/>
</dbReference>
<evidence type="ECO:0000256" key="10">
    <source>
        <dbReference type="ARBA" id="ARBA00052219"/>
    </source>
</evidence>
<dbReference type="InterPro" id="IPR001709">
    <property type="entry name" value="Flavoprot_Pyr_Nucl_cyt_Rdtase"/>
</dbReference>
<dbReference type="GO" id="GO:0005829">
    <property type="term" value="C:cytosol"/>
    <property type="evidence" value="ECO:0007669"/>
    <property type="project" value="TreeGrafter"/>
</dbReference>
<dbReference type="InterPro" id="IPR039261">
    <property type="entry name" value="FNR_nucleotide-bd"/>
</dbReference>
<evidence type="ECO:0000313" key="13">
    <source>
        <dbReference type="EMBL" id="QBE48260.1"/>
    </source>
</evidence>
<comment type="catalytic activity">
    <reaction evidence="10">
        <text>hydrogen sulfide + 3 NADP(+) + 3 H2O = sulfite + 3 NADPH + 4 H(+)</text>
        <dbReference type="Rhea" id="RHEA:13801"/>
        <dbReference type="ChEBI" id="CHEBI:15377"/>
        <dbReference type="ChEBI" id="CHEBI:15378"/>
        <dbReference type="ChEBI" id="CHEBI:17359"/>
        <dbReference type="ChEBI" id="CHEBI:29919"/>
        <dbReference type="ChEBI" id="CHEBI:57783"/>
        <dbReference type="ChEBI" id="CHEBI:58349"/>
        <dbReference type="EC" id="1.8.1.2"/>
    </reaction>
</comment>
<accession>A0A4P6KDU6</accession>
<evidence type="ECO:0000256" key="1">
    <source>
        <dbReference type="ARBA" id="ARBA00001917"/>
    </source>
</evidence>
<keyword evidence="14" id="KW-1185">Reference proteome</keyword>
<dbReference type="GO" id="GO:0050660">
    <property type="term" value="F:flavin adenine dinucleotide binding"/>
    <property type="evidence" value="ECO:0007669"/>
    <property type="project" value="TreeGrafter"/>
</dbReference>
<dbReference type="Pfam" id="PF00258">
    <property type="entry name" value="Flavodoxin_1"/>
    <property type="match status" value="1"/>
</dbReference>
<evidence type="ECO:0000256" key="7">
    <source>
        <dbReference type="ARBA" id="ARBA00022857"/>
    </source>
</evidence>
<dbReference type="Gene3D" id="3.40.50.80">
    <property type="entry name" value="Nucleotide-binding domain of ferredoxin-NADP reductase (FNR) module"/>
    <property type="match status" value="1"/>
</dbReference>
<dbReference type="PROSITE" id="PS50902">
    <property type="entry name" value="FLAVODOXIN_LIKE"/>
    <property type="match status" value="1"/>
</dbReference>
<keyword evidence="8" id="KW-0560">Oxidoreductase</keyword>
<evidence type="ECO:0000259" key="11">
    <source>
        <dbReference type="PROSITE" id="PS50902"/>
    </source>
</evidence>